<feature type="compositionally biased region" description="Polar residues" evidence="1">
    <location>
        <begin position="268"/>
        <end position="283"/>
    </location>
</feature>
<evidence type="ECO:0000313" key="4">
    <source>
        <dbReference type="Proteomes" id="UP000198211"/>
    </source>
</evidence>
<keyword evidence="4" id="KW-1185">Reference proteome</keyword>
<comment type="caution">
    <text evidence="3">The sequence shown here is derived from an EMBL/GenBank/DDBJ whole genome shotgun (WGS) entry which is preliminary data.</text>
</comment>
<feature type="region of interest" description="Disordered" evidence="1">
    <location>
        <begin position="248"/>
        <end position="283"/>
    </location>
</feature>
<dbReference type="OrthoDB" id="116650at2759"/>
<organism evidence="3 4">
    <name type="scientific">Phytophthora megakarya</name>
    <dbReference type="NCBI Taxonomy" id="4795"/>
    <lineage>
        <taxon>Eukaryota</taxon>
        <taxon>Sar</taxon>
        <taxon>Stramenopiles</taxon>
        <taxon>Oomycota</taxon>
        <taxon>Peronosporomycetes</taxon>
        <taxon>Peronosporales</taxon>
        <taxon>Peronosporaceae</taxon>
        <taxon>Phytophthora</taxon>
    </lineage>
</organism>
<dbReference type="Pfam" id="PF10551">
    <property type="entry name" value="MULE"/>
    <property type="match status" value="1"/>
</dbReference>
<dbReference type="Proteomes" id="UP000198211">
    <property type="component" value="Unassembled WGS sequence"/>
</dbReference>
<reference evidence="4" key="1">
    <citation type="submission" date="2017-03" db="EMBL/GenBank/DDBJ databases">
        <title>Phytopthora megakarya and P. palmivora, two closely related causual agents of cacao black pod achieved similar genome size and gene model numbers by different mechanisms.</title>
        <authorList>
            <person name="Ali S."/>
            <person name="Shao J."/>
            <person name="Larry D.J."/>
            <person name="Kronmiller B."/>
            <person name="Shen D."/>
            <person name="Strem M.D."/>
            <person name="Melnick R.L."/>
            <person name="Guiltinan M.J."/>
            <person name="Tyler B.M."/>
            <person name="Meinhardt L.W."/>
            <person name="Bailey B.A."/>
        </authorList>
    </citation>
    <scope>NUCLEOTIDE SEQUENCE [LARGE SCALE GENOMIC DNA]</scope>
    <source>
        <strain evidence="4">zdho120</strain>
    </source>
</reference>
<evidence type="ECO:0000256" key="1">
    <source>
        <dbReference type="SAM" id="MobiDB-lite"/>
    </source>
</evidence>
<dbReference type="InterPro" id="IPR018289">
    <property type="entry name" value="MULE_transposase_dom"/>
</dbReference>
<sequence length="283" mass="32353">MFRCVPRGYKQCIIVMLHDRATGMFVPVYYVLSTSREKRAYWNIVHFIAQGTDQQIEPAEIVCDFEPALQNALQVQFPNAIVIGCLFHLKQALRRAMKRFAIPDVECTIEMTRGVLNVLTVIAHDQVELGTKWVKQEIRRRCSATGVYYSKGKWRGFWGYFSRSWLEQFGVEVWNVHGLDNELVACTNNTLERYNRELTNRIPTHPSMTSFRIKTLSAESVGRLADIPRVRARRMTREVIQLTMPVEIPPDIEDDSDGDEPVALEQASDGSSDEVQATLGITL</sequence>
<name>A0A225W0H5_9STRA</name>
<dbReference type="EMBL" id="NBNE01002230">
    <property type="protein sequence ID" value="OWZ11092.1"/>
    <property type="molecule type" value="Genomic_DNA"/>
</dbReference>
<protein>
    <recommendedName>
        <fullName evidence="2">MULE transposase domain-containing protein</fullName>
    </recommendedName>
</protein>
<evidence type="ECO:0000259" key="2">
    <source>
        <dbReference type="Pfam" id="PF10551"/>
    </source>
</evidence>
<accession>A0A225W0H5</accession>
<evidence type="ECO:0000313" key="3">
    <source>
        <dbReference type="EMBL" id="OWZ11092.1"/>
    </source>
</evidence>
<proteinExistence type="predicted"/>
<feature type="compositionally biased region" description="Acidic residues" evidence="1">
    <location>
        <begin position="250"/>
        <end position="262"/>
    </location>
</feature>
<gene>
    <name evidence="3" type="ORF">PHMEG_00015947</name>
</gene>
<dbReference type="AlphaFoldDB" id="A0A225W0H5"/>
<feature type="domain" description="MULE transposase" evidence="2">
    <location>
        <begin position="21"/>
        <end position="91"/>
    </location>
</feature>